<dbReference type="EMBL" id="JAULSW010000004">
    <property type="protein sequence ID" value="KAK3385321.1"/>
    <property type="molecule type" value="Genomic_DNA"/>
</dbReference>
<comment type="similarity">
    <text evidence="1 5">Belongs to the glycosyl hydrolase 43 family.</text>
</comment>
<gene>
    <name evidence="8" type="ORF">B0H63DRAFT_414384</name>
</gene>
<dbReference type="Pfam" id="PF04616">
    <property type="entry name" value="Glyco_hydro_43"/>
    <property type="match status" value="1"/>
</dbReference>
<evidence type="ECO:0000256" key="6">
    <source>
        <dbReference type="SAM" id="SignalP"/>
    </source>
</evidence>
<evidence type="ECO:0000313" key="8">
    <source>
        <dbReference type="EMBL" id="KAK3385321.1"/>
    </source>
</evidence>
<reference evidence="8" key="2">
    <citation type="submission" date="2023-06" db="EMBL/GenBank/DDBJ databases">
        <authorList>
            <consortium name="Lawrence Berkeley National Laboratory"/>
            <person name="Haridas S."/>
            <person name="Hensen N."/>
            <person name="Bonometti L."/>
            <person name="Westerberg I."/>
            <person name="Brannstrom I.O."/>
            <person name="Guillou S."/>
            <person name="Cros-Aarteil S."/>
            <person name="Calhoun S."/>
            <person name="Kuo A."/>
            <person name="Mondo S."/>
            <person name="Pangilinan J."/>
            <person name="Riley R."/>
            <person name="LaButti K."/>
            <person name="Andreopoulos B."/>
            <person name="Lipzen A."/>
            <person name="Chen C."/>
            <person name="Yanf M."/>
            <person name="Daum C."/>
            <person name="Ng V."/>
            <person name="Clum A."/>
            <person name="Steindorff A."/>
            <person name="Ohm R."/>
            <person name="Martin F."/>
            <person name="Silar P."/>
            <person name="Natvig D."/>
            <person name="Lalanne C."/>
            <person name="Gautier V."/>
            <person name="Ament-velasquez S.L."/>
            <person name="Kruys A."/>
            <person name="Hutchinson M.I."/>
            <person name="Powell A.J."/>
            <person name="Barry K."/>
            <person name="Miller A.N."/>
            <person name="Grigoriev I.V."/>
            <person name="Debuchy R."/>
            <person name="Gladieux P."/>
            <person name="Thoren M.H."/>
            <person name="Johannesson H."/>
        </authorList>
    </citation>
    <scope>NUCLEOTIDE SEQUENCE</scope>
    <source>
        <strain evidence="8">CBS 232.78</strain>
    </source>
</reference>
<dbReference type="GO" id="GO:0005975">
    <property type="term" value="P:carbohydrate metabolic process"/>
    <property type="evidence" value="ECO:0007669"/>
    <property type="project" value="InterPro"/>
</dbReference>
<reference evidence="8" key="1">
    <citation type="journal article" date="2023" name="Mol. Phylogenet. Evol.">
        <title>Genome-scale phylogeny and comparative genomics of the fungal order Sordariales.</title>
        <authorList>
            <person name="Hensen N."/>
            <person name="Bonometti L."/>
            <person name="Westerberg I."/>
            <person name="Brannstrom I.O."/>
            <person name="Guillou S."/>
            <person name="Cros-Aarteil S."/>
            <person name="Calhoun S."/>
            <person name="Haridas S."/>
            <person name="Kuo A."/>
            <person name="Mondo S."/>
            <person name="Pangilinan J."/>
            <person name="Riley R."/>
            <person name="LaButti K."/>
            <person name="Andreopoulos B."/>
            <person name="Lipzen A."/>
            <person name="Chen C."/>
            <person name="Yan M."/>
            <person name="Daum C."/>
            <person name="Ng V."/>
            <person name="Clum A."/>
            <person name="Steindorff A."/>
            <person name="Ohm R.A."/>
            <person name="Martin F."/>
            <person name="Silar P."/>
            <person name="Natvig D.O."/>
            <person name="Lalanne C."/>
            <person name="Gautier V."/>
            <person name="Ament-Velasquez S.L."/>
            <person name="Kruys A."/>
            <person name="Hutchinson M.I."/>
            <person name="Powell A.J."/>
            <person name="Barry K."/>
            <person name="Miller A.N."/>
            <person name="Grigoriev I.V."/>
            <person name="Debuchy R."/>
            <person name="Gladieux P."/>
            <person name="Hiltunen Thoren M."/>
            <person name="Johannesson H."/>
        </authorList>
    </citation>
    <scope>NUCLEOTIDE SEQUENCE</scope>
    <source>
        <strain evidence="8">CBS 232.78</strain>
    </source>
</reference>
<evidence type="ECO:0000256" key="1">
    <source>
        <dbReference type="ARBA" id="ARBA00009865"/>
    </source>
</evidence>
<dbReference type="Gene3D" id="2.60.120.260">
    <property type="entry name" value="Galactose-binding domain-like"/>
    <property type="match status" value="1"/>
</dbReference>
<evidence type="ECO:0000256" key="2">
    <source>
        <dbReference type="ARBA" id="ARBA00022801"/>
    </source>
</evidence>
<keyword evidence="6" id="KW-0732">Signal</keyword>
<proteinExistence type="inferred from homology"/>
<dbReference type="PANTHER" id="PTHR22925">
    <property type="entry name" value="GLYCOSYL HYDROLASE 43 FAMILY MEMBER"/>
    <property type="match status" value="1"/>
</dbReference>
<accession>A0AAE0NPI4</accession>
<dbReference type="Pfam" id="PF22704">
    <property type="entry name" value="CBM13-like"/>
    <property type="match status" value="1"/>
</dbReference>
<dbReference type="SUPFAM" id="SSF75005">
    <property type="entry name" value="Arabinanase/levansucrase/invertase"/>
    <property type="match status" value="1"/>
</dbReference>
<keyword evidence="9" id="KW-1185">Reference proteome</keyword>
<dbReference type="CDD" id="cd18821">
    <property type="entry name" value="GH43_Pc3Gal43A-like"/>
    <property type="match status" value="1"/>
</dbReference>
<dbReference type="InterPro" id="IPR006710">
    <property type="entry name" value="Glyco_hydro_43"/>
</dbReference>
<feature type="signal peptide" evidence="6">
    <location>
        <begin position="1"/>
        <end position="18"/>
    </location>
</feature>
<dbReference type="InterPro" id="IPR055240">
    <property type="entry name" value="CBM13-like"/>
</dbReference>
<feature type="chain" id="PRO_5042019793" evidence="6">
    <location>
        <begin position="19"/>
        <end position="451"/>
    </location>
</feature>
<sequence length="451" mass="49059">MRLLQLALTASLSRVATASLQVVPGGTWTASNGEHLQAHGAGLIQENGTYYMVGEDKSGGSSFSNVNCYASTDLVQWTYVGALLTRQSSGDLGPNRVVERPKVIYNDKTKKYVLWMHMDSGSYGEARVAVATGDSVCGKYQYIRSFQPLGRQSRDMGLFKDDDGKGYLLTEDREYGLRIVALSDDFLSPTTNVFGWKLEGGNRVEAPAMIKLGKTYFMFASMMTGWDSNDNQYTTSTSLSSGWSGWKKFADSGTKTYDSQTTYILKTSESTAIYMGDRWLKNNLMASSYIWLPLSISGTSVTMKNFVSWVPTLNFASWQSPPTENSYEAEKATYSGKARNVDCSGCSSKLAAGYIGGPDKGGVTFSGIKSDIDGLTTIRIKYINADSSPRYANVRVNGDGGRKIAFLPAKGDPASSTLNVNLKKGSDNTIVIEGLGTAWGPDVDRLMVPVQ</sequence>
<evidence type="ECO:0000256" key="4">
    <source>
        <dbReference type="PIRSR" id="PIRSR606710-2"/>
    </source>
</evidence>
<comment type="caution">
    <text evidence="8">The sequence shown here is derived from an EMBL/GenBank/DDBJ whole genome shotgun (WGS) entry which is preliminary data.</text>
</comment>
<evidence type="ECO:0000256" key="5">
    <source>
        <dbReference type="RuleBase" id="RU361187"/>
    </source>
</evidence>
<dbReference type="InterPro" id="IPR023296">
    <property type="entry name" value="Glyco_hydro_beta-prop_sf"/>
</dbReference>
<dbReference type="CDD" id="cd04081">
    <property type="entry name" value="CBM35_galactosidase-like"/>
    <property type="match status" value="1"/>
</dbReference>
<dbReference type="AlphaFoldDB" id="A0AAE0NPI4"/>
<dbReference type="PANTHER" id="PTHR22925:SF3">
    <property type="entry name" value="GLYCOSYL HYDROLASE FAMILY PROTEIN 43"/>
    <property type="match status" value="1"/>
</dbReference>
<evidence type="ECO:0000256" key="3">
    <source>
        <dbReference type="ARBA" id="ARBA00023295"/>
    </source>
</evidence>
<name>A0AAE0NPI4_9PEZI</name>
<dbReference type="GO" id="GO:0004553">
    <property type="term" value="F:hydrolase activity, hydrolyzing O-glycosyl compounds"/>
    <property type="evidence" value="ECO:0007669"/>
    <property type="project" value="InterPro"/>
</dbReference>
<dbReference type="SUPFAM" id="SSF49785">
    <property type="entry name" value="Galactose-binding domain-like"/>
    <property type="match status" value="1"/>
</dbReference>
<organism evidence="8 9">
    <name type="scientific">Podospora didyma</name>
    <dbReference type="NCBI Taxonomy" id="330526"/>
    <lineage>
        <taxon>Eukaryota</taxon>
        <taxon>Fungi</taxon>
        <taxon>Dikarya</taxon>
        <taxon>Ascomycota</taxon>
        <taxon>Pezizomycotina</taxon>
        <taxon>Sordariomycetes</taxon>
        <taxon>Sordariomycetidae</taxon>
        <taxon>Sordariales</taxon>
        <taxon>Podosporaceae</taxon>
        <taxon>Podospora</taxon>
    </lineage>
</organism>
<feature type="domain" description="Alpha-galactosidase CBM13" evidence="7">
    <location>
        <begin position="364"/>
        <end position="435"/>
    </location>
</feature>
<protein>
    <submittedName>
        <fullName evidence="8">Glycosyl hydrolase</fullName>
    </submittedName>
</protein>
<evidence type="ECO:0000259" key="7">
    <source>
        <dbReference type="Pfam" id="PF22704"/>
    </source>
</evidence>
<feature type="site" description="Important for catalytic activity, responsible for pKa modulation of the active site Glu and correct orientation of both the proton donor and substrate" evidence="4">
    <location>
        <position position="155"/>
    </location>
</feature>
<evidence type="ECO:0000313" key="9">
    <source>
        <dbReference type="Proteomes" id="UP001285441"/>
    </source>
</evidence>
<dbReference type="Proteomes" id="UP001285441">
    <property type="component" value="Unassembled WGS sequence"/>
</dbReference>
<dbReference type="InterPro" id="IPR008979">
    <property type="entry name" value="Galactose-bd-like_sf"/>
</dbReference>
<keyword evidence="2 5" id="KW-0378">Hydrolase</keyword>
<keyword evidence="3 5" id="KW-0326">Glycosidase</keyword>
<dbReference type="Gene3D" id="2.115.10.20">
    <property type="entry name" value="Glycosyl hydrolase domain, family 43"/>
    <property type="match status" value="1"/>
</dbReference>